<dbReference type="PANTHER" id="PTHR30409:SF1">
    <property type="entry name" value="CARBAMATE KINASE-RELATED"/>
    <property type="match status" value="1"/>
</dbReference>
<keyword evidence="2 5" id="KW-0808">Transferase</keyword>
<protein>
    <recommendedName>
        <fullName evidence="4 5">Carbamate kinase</fullName>
    </recommendedName>
</protein>
<dbReference type="CDD" id="cd04235">
    <property type="entry name" value="AAK_CK"/>
    <property type="match status" value="1"/>
</dbReference>
<evidence type="ECO:0000256" key="4">
    <source>
        <dbReference type="NCBIfam" id="TIGR00746"/>
    </source>
</evidence>
<sequence length="313" mass="33181">MTRSIMLALGGNAILPQGRAGTISDQIEITDQSLRPLAEWVQPGDKVVITHGNGPVVGNILIRNDAASEEIPPMPVDVCDADSQGGLGYMIAQSMENMLRAVDKDQSVAALVTRVEVDPNDPALKNPTKPIGPFYSQERATALAAAKGWQVKEDAGRGWRRVIGSPLPVKVVEMPAIQTLLNAGQVVICVGGGGVPVARNAEGQFYGIEAVIDKDRASAFLASKLGIETLLIVTGVTHVAVNFNKPDQKNLDQITMAEAAQYLEAGEFGEGSMKPKMEAALNFLRDGGREVIITHPDTIGEALKGTSGTRIVP</sequence>
<dbReference type="InterPro" id="IPR003964">
    <property type="entry name" value="Carb_kinase"/>
</dbReference>
<dbReference type="GO" id="GO:0005829">
    <property type="term" value="C:cytosol"/>
    <property type="evidence" value="ECO:0007669"/>
    <property type="project" value="TreeGrafter"/>
</dbReference>
<feature type="domain" description="Aspartate/glutamate/uridylate kinase" evidence="6">
    <location>
        <begin position="7"/>
        <end position="294"/>
    </location>
</feature>
<dbReference type="Proteomes" id="UP000547674">
    <property type="component" value="Unassembled WGS sequence"/>
</dbReference>
<evidence type="ECO:0000259" key="6">
    <source>
        <dbReference type="Pfam" id="PF00696"/>
    </source>
</evidence>
<dbReference type="GO" id="GO:0008804">
    <property type="term" value="F:carbamate kinase activity"/>
    <property type="evidence" value="ECO:0007669"/>
    <property type="project" value="UniProtKB-UniRule"/>
</dbReference>
<organism evidence="7 8">
    <name type="scientific">Eiseniibacteriota bacterium</name>
    <dbReference type="NCBI Taxonomy" id="2212470"/>
    <lineage>
        <taxon>Bacteria</taxon>
        <taxon>Candidatus Eiseniibacteriota</taxon>
    </lineage>
</organism>
<dbReference type="PIRSF" id="PIRSF000723">
    <property type="entry name" value="Carbamate_kin"/>
    <property type="match status" value="1"/>
</dbReference>
<dbReference type="NCBIfam" id="TIGR00746">
    <property type="entry name" value="arcC"/>
    <property type="match status" value="1"/>
</dbReference>
<dbReference type="Gene3D" id="3.40.1160.10">
    <property type="entry name" value="Acetylglutamate kinase-like"/>
    <property type="match status" value="1"/>
</dbReference>
<evidence type="ECO:0000256" key="2">
    <source>
        <dbReference type="ARBA" id="ARBA00022679"/>
    </source>
</evidence>
<dbReference type="InterPro" id="IPR001048">
    <property type="entry name" value="Asp/Glu/Uridylate_kinase"/>
</dbReference>
<evidence type="ECO:0000256" key="5">
    <source>
        <dbReference type="PIRNR" id="PIRNR000723"/>
    </source>
</evidence>
<dbReference type="PANTHER" id="PTHR30409">
    <property type="entry name" value="CARBAMATE KINASE"/>
    <property type="match status" value="1"/>
</dbReference>
<evidence type="ECO:0000313" key="8">
    <source>
        <dbReference type="Proteomes" id="UP000547674"/>
    </source>
</evidence>
<dbReference type="FunFam" id="3.40.1160.10:FF:000007">
    <property type="entry name" value="Carbamate kinase"/>
    <property type="match status" value="1"/>
</dbReference>
<name>A0A7Y2E8F4_UNCEI</name>
<dbReference type="GO" id="GO:0019546">
    <property type="term" value="P:L-arginine deiminase pathway"/>
    <property type="evidence" value="ECO:0007669"/>
    <property type="project" value="TreeGrafter"/>
</dbReference>
<keyword evidence="3 5" id="KW-0418">Kinase</keyword>
<dbReference type="NCBIfam" id="NF009007">
    <property type="entry name" value="PRK12352.1"/>
    <property type="match status" value="1"/>
</dbReference>
<dbReference type="Pfam" id="PF00696">
    <property type="entry name" value="AA_kinase"/>
    <property type="match status" value="1"/>
</dbReference>
<dbReference type="SUPFAM" id="SSF53633">
    <property type="entry name" value="Carbamate kinase-like"/>
    <property type="match status" value="1"/>
</dbReference>
<proteinExistence type="inferred from homology"/>
<dbReference type="PRINTS" id="PR01469">
    <property type="entry name" value="CARBMTKINASE"/>
</dbReference>
<reference evidence="7 8" key="1">
    <citation type="submission" date="2020-03" db="EMBL/GenBank/DDBJ databases">
        <title>Metabolic flexibility allows generalist bacteria to become dominant in a frequently disturbed ecosystem.</title>
        <authorList>
            <person name="Chen Y.-J."/>
            <person name="Leung P.M."/>
            <person name="Bay S.K."/>
            <person name="Hugenholtz P."/>
            <person name="Kessler A.J."/>
            <person name="Shelley G."/>
            <person name="Waite D.W."/>
            <person name="Cook P.L."/>
            <person name="Greening C."/>
        </authorList>
    </citation>
    <scope>NUCLEOTIDE SEQUENCE [LARGE SCALE GENOMIC DNA]</scope>
    <source>
        <strain evidence="7">SS_bin_28</strain>
    </source>
</reference>
<accession>A0A7Y2E8F4</accession>
<evidence type="ECO:0000256" key="3">
    <source>
        <dbReference type="ARBA" id="ARBA00022777"/>
    </source>
</evidence>
<comment type="similarity">
    <text evidence="1 5">Belongs to the carbamate kinase family.</text>
</comment>
<evidence type="ECO:0000256" key="1">
    <source>
        <dbReference type="ARBA" id="ARBA00011066"/>
    </source>
</evidence>
<gene>
    <name evidence="7" type="primary">arcC</name>
    <name evidence="7" type="ORF">HKN21_00505</name>
</gene>
<dbReference type="EMBL" id="JABDJR010000013">
    <property type="protein sequence ID" value="NNF05214.1"/>
    <property type="molecule type" value="Genomic_DNA"/>
</dbReference>
<comment type="caution">
    <text evidence="7">The sequence shown here is derived from an EMBL/GenBank/DDBJ whole genome shotgun (WGS) entry which is preliminary data.</text>
</comment>
<evidence type="ECO:0000313" key="7">
    <source>
        <dbReference type="EMBL" id="NNF05214.1"/>
    </source>
</evidence>
<dbReference type="InterPro" id="IPR036393">
    <property type="entry name" value="AceGlu_kinase-like_sf"/>
</dbReference>
<dbReference type="AlphaFoldDB" id="A0A7Y2E8F4"/>